<protein>
    <submittedName>
        <fullName evidence="4">Nudix hydrolase</fullName>
    </submittedName>
</protein>
<dbReference type="InterPro" id="IPR051325">
    <property type="entry name" value="Nudix_hydrolase_domain"/>
</dbReference>
<dbReference type="GO" id="GO:0004081">
    <property type="term" value="F:bis(5'-nucleosyl)-tetraphosphatase (asymmetrical) activity"/>
    <property type="evidence" value="ECO:0007669"/>
    <property type="project" value="TreeGrafter"/>
</dbReference>
<dbReference type="Pfam" id="PF00293">
    <property type="entry name" value="NUDIX"/>
    <property type="match status" value="1"/>
</dbReference>
<keyword evidence="1 4" id="KW-0378">Hydrolase</keyword>
<accession>A0A2I6UF81</accession>
<dbReference type="GO" id="GO:0006754">
    <property type="term" value="P:ATP biosynthetic process"/>
    <property type="evidence" value="ECO:0007669"/>
    <property type="project" value="TreeGrafter"/>
</dbReference>
<evidence type="ECO:0000256" key="2">
    <source>
        <dbReference type="SAM" id="MobiDB-lite"/>
    </source>
</evidence>
<dbReference type="PROSITE" id="PS51462">
    <property type="entry name" value="NUDIX"/>
    <property type="match status" value="1"/>
</dbReference>
<gene>
    <name evidence="4" type="ORF">vBKpnF48_18</name>
</gene>
<keyword evidence="5" id="KW-1185">Reference proteome</keyword>
<proteinExistence type="predicted"/>
<sequence>MKELSAGIMFFTKDHRLFMARMTGIKRKDGSSRWDIPKGHVEPGESPKEAAIRECQEETGFTDFNPEALYDLGEHEYARNKNIHLFSYMRFVDIESFRNCKCTAYHTFEDGSSIPEMDAFACIKPEMWKHVMGPSLYHIMQKLYPNVA</sequence>
<evidence type="ECO:0000313" key="5">
    <source>
        <dbReference type="Proteomes" id="UP000240294"/>
    </source>
</evidence>
<dbReference type="EMBL" id="MG746602">
    <property type="protein sequence ID" value="AUO78643.1"/>
    <property type="molecule type" value="Genomic_DNA"/>
</dbReference>
<dbReference type="Gene3D" id="3.90.79.10">
    <property type="entry name" value="Nucleoside Triphosphate Pyrophosphohydrolase"/>
    <property type="match status" value="1"/>
</dbReference>
<dbReference type="InterPro" id="IPR020476">
    <property type="entry name" value="Nudix_hydrolase"/>
</dbReference>
<dbReference type="PANTHER" id="PTHR21340">
    <property type="entry name" value="DIADENOSINE 5,5-P1,P4-TETRAPHOSPHATE PYROPHOSPHOHYDROLASE MUTT"/>
    <property type="match status" value="1"/>
</dbReference>
<reference evidence="5" key="1">
    <citation type="submission" date="2018-01" db="EMBL/GenBank/DDBJ databases">
        <title>Direct submission.</title>
        <authorList>
            <person name="Ciacci N."/>
        </authorList>
    </citation>
    <scope>NUCLEOTIDE SEQUENCE [LARGE SCALE GENOMIC DNA]</scope>
</reference>
<feature type="region of interest" description="Disordered" evidence="2">
    <location>
        <begin position="29"/>
        <end position="48"/>
    </location>
</feature>
<dbReference type="Proteomes" id="UP000240294">
    <property type="component" value="Genome"/>
</dbReference>
<evidence type="ECO:0000259" key="3">
    <source>
        <dbReference type="PROSITE" id="PS51462"/>
    </source>
</evidence>
<evidence type="ECO:0000256" key="1">
    <source>
        <dbReference type="ARBA" id="ARBA00022801"/>
    </source>
</evidence>
<dbReference type="SUPFAM" id="SSF55811">
    <property type="entry name" value="Nudix"/>
    <property type="match status" value="1"/>
</dbReference>
<dbReference type="GO" id="GO:0006167">
    <property type="term" value="P:AMP biosynthetic process"/>
    <property type="evidence" value="ECO:0007669"/>
    <property type="project" value="TreeGrafter"/>
</dbReference>
<organism evidence="4 5">
    <name type="scientific">Klebsiella phage vB_Kpn_F48</name>
    <dbReference type="NCBI Taxonomy" id="2070028"/>
    <lineage>
        <taxon>Viruses</taxon>
        <taxon>Duplodnaviria</taxon>
        <taxon>Heunggongvirae</taxon>
        <taxon>Uroviricota</taxon>
        <taxon>Caudoviricetes</taxon>
        <taxon>Marfavirus</taxon>
        <taxon>Marfavirus F48</taxon>
    </lineage>
</organism>
<dbReference type="PRINTS" id="PR00502">
    <property type="entry name" value="NUDIXFAMILY"/>
</dbReference>
<dbReference type="PANTHER" id="PTHR21340:SF0">
    <property type="entry name" value="BIS(5'-NUCLEOSYL)-TETRAPHOSPHATASE [ASYMMETRICAL]"/>
    <property type="match status" value="1"/>
</dbReference>
<name>A0A2I6UF81_9CAUD</name>
<dbReference type="InterPro" id="IPR000086">
    <property type="entry name" value="NUDIX_hydrolase_dom"/>
</dbReference>
<evidence type="ECO:0000313" key="4">
    <source>
        <dbReference type="EMBL" id="AUO78643.1"/>
    </source>
</evidence>
<dbReference type="InterPro" id="IPR015797">
    <property type="entry name" value="NUDIX_hydrolase-like_dom_sf"/>
</dbReference>
<feature type="domain" description="Nudix hydrolase" evidence="3">
    <location>
        <begin position="1"/>
        <end position="138"/>
    </location>
</feature>